<name>A0ABV9RAK6_9MICO</name>
<reference evidence="2" key="1">
    <citation type="journal article" date="2019" name="Int. J. Syst. Evol. Microbiol.">
        <title>The Global Catalogue of Microorganisms (GCM) 10K type strain sequencing project: providing services to taxonomists for standard genome sequencing and annotation.</title>
        <authorList>
            <consortium name="The Broad Institute Genomics Platform"/>
            <consortium name="The Broad Institute Genome Sequencing Center for Infectious Disease"/>
            <person name="Wu L."/>
            <person name="Ma J."/>
        </authorList>
    </citation>
    <scope>NUCLEOTIDE SEQUENCE [LARGE SCALE GENOMIC DNA]</scope>
    <source>
        <strain evidence="2">CGMCC 1.12192</strain>
    </source>
</reference>
<evidence type="ECO:0000313" key="1">
    <source>
        <dbReference type="EMBL" id="MFC4830760.1"/>
    </source>
</evidence>
<gene>
    <name evidence="1" type="ORF">ACFPER_18345</name>
</gene>
<dbReference type="RefSeq" id="WP_204395250.1">
    <property type="nucleotide sequence ID" value="NZ_JAFBBW010000001.1"/>
</dbReference>
<evidence type="ECO:0000313" key="2">
    <source>
        <dbReference type="Proteomes" id="UP001595960"/>
    </source>
</evidence>
<proteinExistence type="predicted"/>
<sequence>MDADERTAAEAYVEESEAARLVVGTDPVTAKARADADREDAELARRELAGGLDPERLDALAEERSKARRALADAAHRRAVDASEAIGRRLVDLTPVLPVRPDDPMNVIIDRVTFIRTYADAGVVVDSNVGSLDSWARYRFDSTADAITGSGTGRLSFYTLWRNPRTSPVVVTGGARLVVNAHLSTDADWNGVAAWFIGGSEARATVRARVTFHALWDSAINAIVHDRILADAGATGGFFGGDDSASIAFNEFLTVSGFAVPAQASVLIEVELLTEWVATSGAVRLDAESGAFRVSVPHLILTLT</sequence>
<accession>A0ABV9RAK6</accession>
<comment type="caution">
    <text evidence="1">The sequence shown here is derived from an EMBL/GenBank/DDBJ whole genome shotgun (WGS) entry which is preliminary data.</text>
</comment>
<dbReference type="Proteomes" id="UP001595960">
    <property type="component" value="Unassembled WGS sequence"/>
</dbReference>
<dbReference type="EMBL" id="JBHSJC010000003">
    <property type="protein sequence ID" value="MFC4830760.1"/>
    <property type="molecule type" value="Genomic_DNA"/>
</dbReference>
<protein>
    <submittedName>
        <fullName evidence="1">Uncharacterized protein</fullName>
    </submittedName>
</protein>
<organism evidence="1 2">
    <name type="scientific">Agromyces aurantiacus</name>
    <dbReference type="NCBI Taxonomy" id="165814"/>
    <lineage>
        <taxon>Bacteria</taxon>
        <taxon>Bacillati</taxon>
        <taxon>Actinomycetota</taxon>
        <taxon>Actinomycetes</taxon>
        <taxon>Micrococcales</taxon>
        <taxon>Microbacteriaceae</taxon>
        <taxon>Agromyces</taxon>
    </lineage>
</organism>
<keyword evidence="2" id="KW-1185">Reference proteome</keyword>